<organism evidence="1 2">
    <name type="scientific">Mycena pura</name>
    <dbReference type="NCBI Taxonomy" id="153505"/>
    <lineage>
        <taxon>Eukaryota</taxon>
        <taxon>Fungi</taxon>
        <taxon>Dikarya</taxon>
        <taxon>Basidiomycota</taxon>
        <taxon>Agaricomycotina</taxon>
        <taxon>Agaricomycetes</taxon>
        <taxon>Agaricomycetidae</taxon>
        <taxon>Agaricales</taxon>
        <taxon>Marasmiineae</taxon>
        <taxon>Mycenaceae</taxon>
        <taxon>Mycena</taxon>
    </lineage>
</organism>
<proteinExistence type="predicted"/>
<protein>
    <submittedName>
        <fullName evidence="1">Uncharacterized protein</fullName>
    </submittedName>
</protein>
<comment type="caution">
    <text evidence="1">The sequence shown here is derived from an EMBL/GenBank/DDBJ whole genome shotgun (WGS) entry which is preliminary data.</text>
</comment>
<evidence type="ECO:0000313" key="1">
    <source>
        <dbReference type="EMBL" id="KAJ7224095.1"/>
    </source>
</evidence>
<dbReference type="AlphaFoldDB" id="A0AAD7E2N3"/>
<dbReference type="EMBL" id="JARJCW010000005">
    <property type="protein sequence ID" value="KAJ7224095.1"/>
    <property type="molecule type" value="Genomic_DNA"/>
</dbReference>
<sequence>MLTQILIPILIDVRATLTTHPVAVRHRHWHGAPTPASRPLTLSVLIDVCAPMHDALRPLEAQLVFAGALRLVRYHMLYADARPRAHVCLPRRPAPGHPPRAAPPRLLHQTRGRICPHRCLAPRACTPPQKKKNRRP</sequence>
<reference evidence="1" key="1">
    <citation type="submission" date="2023-03" db="EMBL/GenBank/DDBJ databases">
        <title>Massive genome expansion in bonnet fungi (Mycena s.s.) driven by repeated elements and novel gene families across ecological guilds.</title>
        <authorList>
            <consortium name="Lawrence Berkeley National Laboratory"/>
            <person name="Harder C.B."/>
            <person name="Miyauchi S."/>
            <person name="Viragh M."/>
            <person name="Kuo A."/>
            <person name="Thoen E."/>
            <person name="Andreopoulos B."/>
            <person name="Lu D."/>
            <person name="Skrede I."/>
            <person name="Drula E."/>
            <person name="Henrissat B."/>
            <person name="Morin E."/>
            <person name="Kohler A."/>
            <person name="Barry K."/>
            <person name="LaButti K."/>
            <person name="Morin E."/>
            <person name="Salamov A."/>
            <person name="Lipzen A."/>
            <person name="Mereny Z."/>
            <person name="Hegedus B."/>
            <person name="Baldrian P."/>
            <person name="Stursova M."/>
            <person name="Weitz H."/>
            <person name="Taylor A."/>
            <person name="Grigoriev I.V."/>
            <person name="Nagy L.G."/>
            <person name="Martin F."/>
            <person name="Kauserud H."/>
        </authorList>
    </citation>
    <scope>NUCLEOTIDE SEQUENCE</scope>
    <source>
        <strain evidence="1">9144</strain>
    </source>
</reference>
<evidence type="ECO:0000313" key="2">
    <source>
        <dbReference type="Proteomes" id="UP001219525"/>
    </source>
</evidence>
<name>A0AAD7E2N3_9AGAR</name>
<keyword evidence="2" id="KW-1185">Reference proteome</keyword>
<dbReference type="Proteomes" id="UP001219525">
    <property type="component" value="Unassembled WGS sequence"/>
</dbReference>
<accession>A0AAD7E2N3</accession>
<gene>
    <name evidence="1" type="ORF">GGX14DRAFT_556987</name>
</gene>